<dbReference type="GO" id="GO:0005886">
    <property type="term" value="C:plasma membrane"/>
    <property type="evidence" value="ECO:0007669"/>
    <property type="project" value="UniProtKB-SubCell"/>
</dbReference>
<keyword evidence="8" id="KW-1185">Reference proteome</keyword>
<feature type="transmembrane region" description="Helical" evidence="6">
    <location>
        <begin position="198"/>
        <end position="216"/>
    </location>
</feature>
<reference evidence="7 8" key="2">
    <citation type="journal article" date="2011" name="ISME J.">
        <title>RNA-seq reveals cooperative metabolic interactions between two termite-gut spirochete species in co-culture.</title>
        <authorList>
            <person name="Rosenthal A.Z."/>
            <person name="Matson E.G."/>
            <person name="Eldar A."/>
            <person name="Leadbetter J.R."/>
        </authorList>
    </citation>
    <scope>NUCLEOTIDE SEQUENCE [LARGE SCALE GENOMIC DNA]</scope>
    <source>
        <strain evidence="8">ATCC BAA-887 / DSM 12427 / ZAS-2</strain>
    </source>
</reference>
<protein>
    <submittedName>
        <fullName evidence="7">ABC transporter, permease protein</fullName>
    </submittedName>
</protein>
<gene>
    <name evidence="7" type="ordered locus">TREPR_0236</name>
</gene>
<evidence type="ECO:0000313" key="7">
    <source>
        <dbReference type="EMBL" id="AEF86374.1"/>
    </source>
</evidence>
<feature type="transmembrane region" description="Helical" evidence="6">
    <location>
        <begin position="91"/>
        <end position="113"/>
    </location>
</feature>
<dbReference type="RefSeq" id="WP_015706246.1">
    <property type="nucleotide sequence ID" value="NC_015578.1"/>
</dbReference>
<organism evidence="7 8">
    <name type="scientific">Treponema primitia (strain ATCC BAA-887 / DSM 12427 / ZAS-2)</name>
    <dbReference type="NCBI Taxonomy" id="545694"/>
    <lineage>
        <taxon>Bacteria</taxon>
        <taxon>Pseudomonadati</taxon>
        <taxon>Spirochaetota</taxon>
        <taxon>Spirochaetia</taxon>
        <taxon>Spirochaetales</taxon>
        <taxon>Treponemataceae</taxon>
        <taxon>Treponema</taxon>
    </lineage>
</organism>
<name>F5YLL0_TREPZ</name>
<dbReference type="Proteomes" id="UP000009223">
    <property type="component" value="Chromosome"/>
</dbReference>
<comment type="subcellular location">
    <subcellularLocation>
        <location evidence="1">Cell membrane</location>
        <topology evidence="1">Multi-pass membrane protein</topology>
    </subcellularLocation>
</comment>
<dbReference type="KEGG" id="tpi:TREPR_0236"/>
<dbReference type="GO" id="GO:0022857">
    <property type="term" value="F:transmembrane transporter activity"/>
    <property type="evidence" value="ECO:0007669"/>
    <property type="project" value="InterPro"/>
</dbReference>
<proteinExistence type="predicted"/>
<dbReference type="OrthoDB" id="370051at2"/>
<dbReference type="Pfam" id="PF02653">
    <property type="entry name" value="BPD_transp_2"/>
    <property type="match status" value="1"/>
</dbReference>
<evidence type="ECO:0000256" key="1">
    <source>
        <dbReference type="ARBA" id="ARBA00004651"/>
    </source>
</evidence>
<dbReference type="PANTHER" id="PTHR43370">
    <property type="entry name" value="SUGAR ABC TRANSPORTER INTEGRAL MEMBRANE PROTEIN-RELATED"/>
    <property type="match status" value="1"/>
</dbReference>
<reference evidence="8" key="1">
    <citation type="submission" date="2009-12" db="EMBL/GenBank/DDBJ databases">
        <title>Complete sequence of Treponema primitia strain ZAS-2.</title>
        <authorList>
            <person name="Tetu S.G."/>
            <person name="Matson E."/>
            <person name="Ren Q."/>
            <person name="Seshadri R."/>
            <person name="Elbourne L."/>
            <person name="Hassan K.A."/>
            <person name="Durkin A."/>
            <person name="Radune D."/>
            <person name="Mohamoud Y."/>
            <person name="Shay R."/>
            <person name="Jin S."/>
            <person name="Zhang X."/>
            <person name="Lucey K."/>
            <person name="Ballor N.R."/>
            <person name="Ottesen E."/>
            <person name="Rosenthal R."/>
            <person name="Allen A."/>
            <person name="Leadbetter J.R."/>
            <person name="Paulsen I.T."/>
        </authorList>
    </citation>
    <scope>NUCLEOTIDE SEQUENCE [LARGE SCALE GENOMIC DNA]</scope>
    <source>
        <strain evidence="8">ATCC BAA-887 / DSM 12427 / ZAS-2</strain>
    </source>
</reference>
<dbReference type="CDD" id="cd06580">
    <property type="entry name" value="TM_PBP1_transp_TpRbsC_like"/>
    <property type="match status" value="1"/>
</dbReference>
<keyword evidence="4 6" id="KW-1133">Transmembrane helix</keyword>
<feature type="transmembrane region" description="Helical" evidence="6">
    <location>
        <begin position="60"/>
        <end position="79"/>
    </location>
</feature>
<evidence type="ECO:0000256" key="3">
    <source>
        <dbReference type="ARBA" id="ARBA00022692"/>
    </source>
</evidence>
<evidence type="ECO:0000256" key="2">
    <source>
        <dbReference type="ARBA" id="ARBA00022475"/>
    </source>
</evidence>
<dbReference type="InterPro" id="IPR001851">
    <property type="entry name" value="ABC_transp_permease"/>
</dbReference>
<dbReference type="HOGENOM" id="CLU_040769_1_3_12"/>
<feature type="transmembrane region" description="Helical" evidence="6">
    <location>
        <begin position="274"/>
        <end position="294"/>
    </location>
</feature>
<accession>F5YLL0</accession>
<evidence type="ECO:0000256" key="4">
    <source>
        <dbReference type="ARBA" id="ARBA00022989"/>
    </source>
</evidence>
<sequence length="302" mass="31718">MSALFSSEAIRSLLQSAAPLMLGSLGALFTEISGSLGIFIEGFMSLGSFFSWIFTGWMHSAFWGIFFTALLAALIGWALARFVHLTGANPFIAALAMNLAAGGITETLSILWFGTKGVLRNPAISLPKPLHIPLVENIPFIGNILSGNQPSVYLAWGLTILAAFVVGKTRLGLRLRAAGLSAEAASERGIRPERYREGAWAAAAFLAALAGAALSFRVGVYAPGGVAGRGWICLAAVFLGFRRVWGTLIAALVFALAERIGLGVQSFGALPATVVLGLPSALALVLYTLSNVVGRVKGRKKV</sequence>
<dbReference type="EMBL" id="CP001843">
    <property type="protein sequence ID" value="AEF86374.1"/>
    <property type="molecule type" value="Genomic_DNA"/>
</dbReference>
<dbReference type="AlphaFoldDB" id="F5YLL0"/>
<keyword evidence="3 6" id="KW-0812">Transmembrane</keyword>
<dbReference type="STRING" id="545694.TREPR_0236"/>
<dbReference type="PANTHER" id="PTHR43370:SF1">
    <property type="entry name" value="GUANOSINE ABC TRANSPORTER PERMEASE PROTEIN NUPQ"/>
    <property type="match status" value="1"/>
</dbReference>
<keyword evidence="5 6" id="KW-0472">Membrane</keyword>
<dbReference type="eggNOG" id="COG1079">
    <property type="taxonomic scope" value="Bacteria"/>
</dbReference>
<keyword evidence="2" id="KW-1003">Cell membrane</keyword>
<evidence type="ECO:0000313" key="8">
    <source>
        <dbReference type="Proteomes" id="UP000009223"/>
    </source>
</evidence>
<evidence type="ECO:0000256" key="6">
    <source>
        <dbReference type="SAM" id="Phobius"/>
    </source>
</evidence>
<evidence type="ECO:0000256" key="5">
    <source>
        <dbReference type="ARBA" id="ARBA00023136"/>
    </source>
</evidence>